<comment type="caution">
    <text evidence="1">The sequence shown here is derived from an EMBL/GenBank/DDBJ whole genome shotgun (WGS) entry which is preliminary data.</text>
</comment>
<dbReference type="RefSeq" id="WP_344747689.1">
    <property type="nucleotide sequence ID" value="NZ_BAAAWW010000136.1"/>
</dbReference>
<reference evidence="1 2" key="1">
    <citation type="submission" date="2024-09" db="EMBL/GenBank/DDBJ databases">
        <authorList>
            <person name="Sun Q."/>
            <person name="Mori K."/>
        </authorList>
    </citation>
    <scope>NUCLEOTIDE SEQUENCE [LARGE SCALE GENOMIC DNA]</scope>
    <source>
        <strain evidence="1 2">JCM 3028</strain>
    </source>
</reference>
<accession>A0ABV5TUI9</accession>
<evidence type="ECO:0000313" key="2">
    <source>
        <dbReference type="Proteomes" id="UP001589610"/>
    </source>
</evidence>
<dbReference type="Proteomes" id="UP001589610">
    <property type="component" value="Unassembled WGS sequence"/>
</dbReference>
<proteinExistence type="predicted"/>
<organism evidence="1 2">
    <name type="scientific">Streptosporangium vulgare</name>
    <dbReference type="NCBI Taxonomy" id="46190"/>
    <lineage>
        <taxon>Bacteria</taxon>
        <taxon>Bacillati</taxon>
        <taxon>Actinomycetota</taxon>
        <taxon>Actinomycetes</taxon>
        <taxon>Streptosporangiales</taxon>
        <taxon>Streptosporangiaceae</taxon>
        <taxon>Streptosporangium</taxon>
    </lineage>
</organism>
<keyword evidence="2" id="KW-1185">Reference proteome</keyword>
<dbReference type="EMBL" id="JBHMBS010000031">
    <property type="protein sequence ID" value="MFB9681243.1"/>
    <property type="molecule type" value="Genomic_DNA"/>
</dbReference>
<name>A0ABV5TUI9_9ACTN</name>
<sequence>MKVYLATSGYPGEYGYQLLHAFENMTDAEAYELADNVLEMDVHQGPVEVRHRYVVAWVKDHNQSPTLQTYPASFDDRPDEDDTSGFMVRFKTWDKDRAKAKHDEQFAAFVAERERRAAEACAPTGRFDVQVWYEQNDGTAVLRTPMHTTKEHFEVPRDRITDQAGLPRGETIHGRWFSVQTCTFTEMDGFVVCTDPNVGALATEETYATFAKRVMS</sequence>
<gene>
    <name evidence="1" type="ORF">ACFFRH_37685</name>
</gene>
<evidence type="ECO:0000313" key="1">
    <source>
        <dbReference type="EMBL" id="MFB9681243.1"/>
    </source>
</evidence>
<protein>
    <submittedName>
        <fullName evidence="1">Uncharacterized protein</fullName>
    </submittedName>
</protein>